<dbReference type="HOGENOM" id="CLU_005646_3_0_1"/>
<organism evidence="11">
    <name type="scientific">Melampsora larici-populina (strain 98AG31 / pathotype 3-4-7)</name>
    <name type="common">Poplar leaf rust fungus</name>
    <dbReference type="NCBI Taxonomy" id="747676"/>
    <lineage>
        <taxon>Eukaryota</taxon>
        <taxon>Fungi</taxon>
        <taxon>Dikarya</taxon>
        <taxon>Basidiomycota</taxon>
        <taxon>Pucciniomycotina</taxon>
        <taxon>Pucciniomycetes</taxon>
        <taxon>Pucciniales</taxon>
        <taxon>Melampsoraceae</taxon>
        <taxon>Melampsora</taxon>
    </lineage>
</organism>
<dbReference type="InterPro" id="IPR050369">
    <property type="entry name" value="RBOH/FRE"/>
</dbReference>
<keyword evidence="4 8" id="KW-1133">Transmembrane helix</keyword>
<dbReference type="SUPFAM" id="SSF52343">
    <property type="entry name" value="Ferredoxin reductase-like, C-terminal NADP-linked domain"/>
    <property type="match status" value="1"/>
</dbReference>
<evidence type="ECO:0000256" key="5">
    <source>
        <dbReference type="ARBA" id="ARBA00023002"/>
    </source>
</evidence>
<evidence type="ECO:0000256" key="8">
    <source>
        <dbReference type="SAM" id="Phobius"/>
    </source>
</evidence>
<dbReference type="CDD" id="cd06186">
    <property type="entry name" value="NOX_Duox_like_FAD_NADP"/>
    <property type="match status" value="1"/>
</dbReference>
<dbReference type="PROSITE" id="PS51384">
    <property type="entry name" value="FAD_FR"/>
    <property type="match status" value="1"/>
</dbReference>
<feature type="domain" description="FAD-binding FR-type" evidence="9">
    <location>
        <begin position="154"/>
        <end position="278"/>
    </location>
</feature>
<keyword evidence="2 8" id="KW-0812">Transmembrane</keyword>
<keyword evidence="6" id="KW-0813">Transport</keyword>
<evidence type="ECO:0000313" key="10">
    <source>
        <dbReference type="EMBL" id="EGG07872.1"/>
    </source>
</evidence>
<dbReference type="eggNOG" id="KOG0039">
    <property type="taxonomic scope" value="Eukaryota"/>
</dbReference>
<evidence type="ECO:0000256" key="1">
    <source>
        <dbReference type="ARBA" id="ARBA00004141"/>
    </source>
</evidence>
<dbReference type="GO" id="GO:0042554">
    <property type="term" value="P:superoxide anion generation"/>
    <property type="evidence" value="ECO:0007669"/>
    <property type="project" value="TreeGrafter"/>
</dbReference>
<evidence type="ECO:0000259" key="9">
    <source>
        <dbReference type="PROSITE" id="PS51384"/>
    </source>
</evidence>
<dbReference type="OrthoDB" id="167398at2759"/>
<dbReference type="GO" id="GO:0043020">
    <property type="term" value="C:NADPH oxidase complex"/>
    <property type="evidence" value="ECO:0007669"/>
    <property type="project" value="TreeGrafter"/>
</dbReference>
<evidence type="ECO:0000256" key="6">
    <source>
        <dbReference type="ARBA" id="ARBA00023065"/>
    </source>
</evidence>
<evidence type="ECO:0000256" key="3">
    <source>
        <dbReference type="ARBA" id="ARBA00022982"/>
    </source>
</evidence>
<comment type="subcellular location">
    <subcellularLocation>
        <location evidence="1">Membrane</location>
        <topology evidence="1">Multi-pass membrane protein</topology>
    </subcellularLocation>
</comment>
<dbReference type="InterPro" id="IPR017938">
    <property type="entry name" value="Riboflavin_synthase-like_b-brl"/>
</dbReference>
<evidence type="ECO:0000256" key="2">
    <source>
        <dbReference type="ARBA" id="ARBA00022692"/>
    </source>
</evidence>
<dbReference type="InterPro" id="IPR013130">
    <property type="entry name" value="Fe3_Rdtase_TM_dom"/>
</dbReference>
<gene>
    <name evidence="10" type="ORF">MELLADRAFT_85169</name>
</gene>
<dbReference type="InterPro" id="IPR013112">
    <property type="entry name" value="FAD-bd_8"/>
</dbReference>
<dbReference type="SUPFAM" id="SSF63380">
    <property type="entry name" value="Riboflavin synthase domain-like"/>
    <property type="match status" value="1"/>
</dbReference>
<feature type="transmembrane region" description="Helical" evidence="8">
    <location>
        <begin position="60"/>
        <end position="81"/>
    </location>
</feature>
<proteinExistence type="predicted"/>
<dbReference type="Gene3D" id="2.40.30.10">
    <property type="entry name" value="Translation factors"/>
    <property type="match status" value="1"/>
</dbReference>
<keyword evidence="11" id="KW-1185">Reference proteome</keyword>
<dbReference type="Gene3D" id="3.40.50.80">
    <property type="entry name" value="Nucleotide-binding domain of ferredoxin-NADP reductase (FNR) module"/>
    <property type="match status" value="1"/>
</dbReference>
<dbReference type="PANTHER" id="PTHR11972:SF39">
    <property type="entry name" value="FAD-BINDING FR-TYPE DOMAIN-CONTAINING PROTEIN"/>
    <property type="match status" value="1"/>
</dbReference>
<dbReference type="AlphaFoldDB" id="F4RHR8"/>
<dbReference type="InParanoid" id="F4RHR8"/>
<dbReference type="EMBL" id="GL883102">
    <property type="protein sequence ID" value="EGG07872.1"/>
    <property type="molecule type" value="Genomic_DNA"/>
</dbReference>
<reference evidence="11" key="1">
    <citation type="journal article" date="2011" name="Proc. Natl. Acad. Sci. U.S.A.">
        <title>Obligate biotrophy features unraveled by the genomic analysis of rust fungi.</title>
        <authorList>
            <person name="Duplessis S."/>
            <person name="Cuomo C.A."/>
            <person name="Lin Y.-C."/>
            <person name="Aerts A."/>
            <person name="Tisserant E."/>
            <person name="Veneault-Fourrey C."/>
            <person name="Joly D.L."/>
            <person name="Hacquard S."/>
            <person name="Amselem J."/>
            <person name="Cantarel B.L."/>
            <person name="Chiu R."/>
            <person name="Coutinho P.M."/>
            <person name="Feau N."/>
            <person name="Field M."/>
            <person name="Frey P."/>
            <person name="Gelhaye E."/>
            <person name="Goldberg J."/>
            <person name="Grabherr M.G."/>
            <person name="Kodira C.D."/>
            <person name="Kohler A."/>
            <person name="Kuees U."/>
            <person name="Lindquist E.A."/>
            <person name="Lucas S.M."/>
            <person name="Mago R."/>
            <person name="Mauceli E."/>
            <person name="Morin E."/>
            <person name="Murat C."/>
            <person name="Pangilinan J.L."/>
            <person name="Park R."/>
            <person name="Pearson M."/>
            <person name="Quesneville H."/>
            <person name="Rouhier N."/>
            <person name="Sakthikumar S."/>
            <person name="Salamov A.A."/>
            <person name="Schmutz J."/>
            <person name="Selles B."/>
            <person name="Shapiro H."/>
            <person name="Tanguay P."/>
            <person name="Tuskan G.A."/>
            <person name="Henrissat B."/>
            <person name="Van de Peer Y."/>
            <person name="Rouze P."/>
            <person name="Ellis J.G."/>
            <person name="Dodds P.N."/>
            <person name="Schein J.E."/>
            <person name="Zhong S."/>
            <person name="Hamelin R.C."/>
            <person name="Grigoriev I.V."/>
            <person name="Szabo L.J."/>
            <person name="Martin F."/>
        </authorList>
    </citation>
    <scope>NUCLEOTIDE SEQUENCE [LARGE SCALE GENOMIC DNA]</scope>
    <source>
        <strain evidence="11">98AG31 / pathotype 3-4-7</strain>
    </source>
</reference>
<dbReference type="PANTHER" id="PTHR11972">
    <property type="entry name" value="NADPH OXIDASE"/>
    <property type="match status" value="1"/>
</dbReference>
<dbReference type="RefSeq" id="XP_007408637.1">
    <property type="nucleotide sequence ID" value="XM_007408575.1"/>
</dbReference>
<name>F4RHR8_MELLP</name>
<dbReference type="GeneID" id="18933748"/>
<dbReference type="Proteomes" id="UP000001072">
    <property type="component" value="Unassembled WGS sequence"/>
</dbReference>
<dbReference type="VEuPathDB" id="FungiDB:MELLADRAFT_85169"/>
<keyword evidence="6" id="KW-0406">Ion transport</keyword>
<sequence length="459" mass="51715">MDFCSSYLGDEKKLNLSCIRLGPPQWLISFDDIHTTAHYVNMYGVETTQVRPNTAIGIMYTQPGGLTGHLMLLIMVLMYTTAHHKIRAQCFEAFWYTHHLAFFWALGLYLHATGCFVRGASPGKKVECIQYNSVYLTVWSGIAYFCDRLWRELRGRKPAEIIAVLVHPSGAIEIRLRKPGLKYVSGQWLFLQVPDISSFQWHPFTISSAPDDPFVSIHVRQVGDFTRALGERLGVTQALTANLSGKGRTEFVDITGVGDAAHLPYVRIDGPYGAPAQDVFSCDVAILIGAGIGVTPFSSILKNIYYMQQQGKLGSLRRVQFIWLNKDVAAFGWFQALLRRLEEMQTDETFLSMSMYLTGSVDVDLITNVSINDPIASVDPLTGLKTRTHFGRPKWGQEVFEPVRRYVQSDAWYGAEASLKTKIGVFYCGPSPLAKTLRKECLNHTSKDVQFEFYKENYV</sequence>
<keyword evidence="5" id="KW-0560">Oxidoreductase</keyword>
<feature type="transmembrane region" description="Helical" evidence="8">
    <location>
        <begin position="93"/>
        <end position="112"/>
    </location>
</feature>
<keyword evidence="7 8" id="KW-0472">Membrane</keyword>
<dbReference type="InterPro" id="IPR039261">
    <property type="entry name" value="FNR_nucleotide-bd"/>
</dbReference>
<evidence type="ECO:0000256" key="7">
    <source>
        <dbReference type="ARBA" id="ARBA00023136"/>
    </source>
</evidence>
<dbReference type="GO" id="GO:0016175">
    <property type="term" value="F:superoxide-generating NAD(P)H oxidase activity"/>
    <property type="evidence" value="ECO:0007669"/>
    <property type="project" value="TreeGrafter"/>
</dbReference>
<dbReference type="Pfam" id="PF08030">
    <property type="entry name" value="NAD_binding_6"/>
    <property type="match status" value="1"/>
</dbReference>
<keyword evidence="3" id="KW-0249">Electron transport</keyword>
<dbReference type="GO" id="GO:0006952">
    <property type="term" value="P:defense response"/>
    <property type="evidence" value="ECO:0007669"/>
    <property type="project" value="TreeGrafter"/>
</dbReference>
<protein>
    <recommendedName>
        <fullName evidence="9">FAD-binding FR-type domain-containing protein</fullName>
    </recommendedName>
</protein>
<dbReference type="InterPro" id="IPR017927">
    <property type="entry name" value="FAD-bd_FR_type"/>
</dbReference>
<dbReference type="Pfam" id="PF01794">
    <property type="entry name" value="Ferric_reduct"/>
    <property type="match status" value="1"/>
</dbReference>
<evidence type="ECO:0000313" key="11">
    <source>
        <dbReference type="Proteomes" id="UP000001072"/>
    </source>
</evidence>
<dbReference type="KEGG" id="mlr:MELLADRAFT_85169"/>
<evidence type="ECO:0000256" key="4">
    <source>
        <dbReference type="ARBA" id="ARBA00022989"/>
    </source>
</evidence>
<accession>F4RHR8</accession>
<dbReference type="InterPro" id="IPR013121">
    <property type="entry name" value="Fe_red_NAD-bd_6"/>
</dbReference>
<dbReference type="Pfam" id="PF08022">
    <property type="entry name" value="FAD_binding_8"/>
    <property type="match status" value="1"/>
</dbReference>